<dbReference type="GO" id="GO:0016705">
    <property type="term" value="F:oxidoreductase activity, acting on paired donors, with incorporation or reduction of molecular oxygen"/>
    <property type="evidence" value="ECO:0007669"/>
    <property type="project" value="InterPro"/>
</dbReference>
<comment type="caution">
    <text evidence="2">The sequence shown here is derived from an EMBL/GenBank/DDBJ whole genome shotgun (WGS) entry which is preliminary data.</text>
</comment>
<dbReference type="AlphaFoldDB" id="A0A9X1SWY1"/>
<keyword evidence="3" id="KW-1185">Reference proteome</keyword>
<dbReference type="InterPro" id="IPR036396">
    <property type="entry name" value="Cyt_P450_sf"/>
</dbReference>
<comment type="similarity">
    <text evidence="1">Belongs to the cytochrome P450 family.</text>
</comment>
<organism evidence="2 3">
    <name type="scientific">Kineosporia babensis</name>
    <dbReference type="NCBI Taxonomy" id="499548"/>
    <lineage>
        <taxon>Bacteria</taxon>
        <taxon>Bacillati</taxon>
        <taxon>Actinomycetota</taxon>
        <taxon>Actinomycetes</taxon>
        <taxon>Kineosporiales</taxon>
        <taxon>Kineosporiaceae</taxon>
        <taxon>Kineosporia</taxon>
    </lineage>
</organism>
<gene>
    <name evidence="2" type="ORF">LR394_32340</name>
</gene>
<evidence type="ECO:0000313" key="3">
    <source>
        <dbReference type="Proteomes" id="UP001138997"/>
    </source>
</evidence>
<dbReference type="GO" id="GO:0020037">
    <property type="term" value="F:heme binding"/>
    <property type="evidence" value="ECO:0007669"/>
    <property type="project" value="InterPro"/>
</dbReference>
<dbReference type="RefSeq" id="WP_231448415.1">
    <property type="nucleotide sequence ID" value="NZ_JAJOMB010000023.1"/>
</dbReference>
<reference evidence="2" key="1">
    <citation type="submission" date="2021-11" db="EMBL/GenBank/DDBJ databases">
        <title>Streptomyces corallinus and Kineosporia corallina sp. nov., two new coral-derived marine actinobacteria.</title>
        <authorList>
            <person name="Buangrab K."/>
            <person name="Sutthacheep M."/>
            <person name="Yeemin T."/>
            <person name="Harunari E."/>
            <person name="Igarashi Y."/>
            <person name="Sripreechasak P."/>
            <person name="Kanchanasin P."/>
            <person name="Tanasupawat S."/>
            <person name="Phongsopitanun W."/>
        </authorList>
    </citation>
    <scope>NUCLEOTIDE SEQUENCE</scope>
    <source>
        <strain evidence="2">JCM 31032</strain>
    </source>
</reference>
<evidence type="ECO:0000313" key="2">
    <source>
        <dbReference type="EMBL" id="MCD5315597.1"/>
    </source>
</evidence>
<accession>A0A9X1SWY1</accession>
<dbReference type="EMBL" id="JAJOMB010000023">
    <property type="protein sequence ID" value="MCD5315597.1"/>
    <property type="molecule type" value="Genomic_DNA"/>
</dbReference>
<dbReference type="PANTHER" id="PTHR46696">
    <property type="entry name" value="P450, PUTATIVE (EUROFUNG)-RELATED"/>
    <property type="match status" value="1"/>
</dbReference>
<dbReference type="Proteomes" id="UP001138997">
    <property type="component" value="Unassembled WGS sequence"/>
</dbReference>
<dbReference type="InterPro" id="IPR002397">
    <property type="entry name" value="Cyt_P450_B"/>
</dbReference>
<evidence type="ECO:0000256" key="1">
    <source>
        <dbReference type="ARBA" id="ARBA00010617"/>
    </source>
</evidence>
<dbReference type="SUPFAM" id="SSF48264">
    <property type="entry name" value="Cytochrome P450"/>
    <property type="match status" value="1"/>
</dbReference>
<name>A0A9X1SWY1_9ACTN</name>
<dbReference type="GO" id="GO:0004497">
    <property type="term" value="F:monooxygenase activity"/>
    <property type="evidence" value="ECO:0007669"/>
    <property type="project" value="InterPro"/>
</dbReference>
<protein>
    <submittedName>
        <fullName evidence="2">Cytochrome P450</fullName>
    </submittedName>
</protein>
<dbReference type="Gene3D" id="1.10.630.10">
    <property type="entry name" value="Cytochrome P450"/>
    <property type="match status" value="1"/>
</dbReference>
<sequence>MTQSPPPGCPAHSGTAGLPPLISATGAPDHRVVFRRLRDEQGPVVKVELEPGVAAWLVMGYRELLTVTRDERLFGHDARNWRDLNDGLVSPDSGLLPMMGWRPNLFQADGEEHRRLRRPVDEGIATIDQRAIRREVEALCADLIGDFAERGSADLISEYAAIIPTLALASLFGLDREGGQELRRALAALFGSQSDSQAGDRRFDEILIDLVLSRAGGPKVNDVTGVIVAHPELHSLEERVQSLVPLIGAGNETMTSWIAHTLRLLLTDPRFSAQLRGGSLGVDDALDEALWREPPMNVMPARYALQDTELGGQQIRKGDAMVLGLGAVVDDPMMRTGNDPVAEPGNQAHLAFAAGPHSCPARVPARVIVRTAVGTVLNLLPDLHLSVPAEELTWLPSPWTRVPTALPVEFSTVARPLTTSGV</sequence>
<dbReference type="PANTHER" id="PTHR46696:SF1">
    <property type="entry name" value="CYTOCHROME P450 YJIB-RELATED"/>
    <property type="match status" value="1"/>
</dbReference>
<dbReference type="GO" id="GO:0005506">
    <property type="term" value="F:iron ion binding"/>
    <property type="evidence" value="ECO:0007669"/>
    <property type="project" value="InterPro"/>
</dbReference>
<proteinExistence type="inferred from homology"/>
<dbReference type="PRINTS" id="PR00359">
    <property type="entry name" value="BP450"/>
</dbReference>